<gene>
    <name evidence="1" type="ORF">FLM9_1572</name>
</gene>
<dbReference type="Proteomes" id="UP000182631">
    <property type="component" value="Unassembled WGS sequence"/>
</dbReference>
<reference evidence="2" key="1">
    <citation type="submission" date="2016-02" db="EMBL/GenBank/DDBJ databases">
        <authorList>
            <person name="liu f."/>
        </authorList>
    </citation>
    <scope>NUCLEOTIDE SEQUENCE [LARGE SCALE GENOMIC DNA]</scope>
</reference>
<protein>
    <submittedName>
        <fullName evidence="1">Uncharacterized protein</fullName>
    </submittedName>
</protein>
<accession>A0A164Z6R7</accession>
<keyword evidence="2" id="KW-1185">Reference proteome</keyword>
<dbReference type="EMBL" id="FITM01000167">
    <property type="protein sequence ID" value="SAY39421.1"/>
    <property type="molecule type" value="Genomic_DNA"/>
</dbReference>
<dbReference type="AlphaFoldDB" id="A0A164Z6R7"/>
<evidence type="ECO:0000313" key="1">
    <source>
        <dbReference type="EMBL" id="SAY39421.1"/>
    </source>
</evidence>
<organism evidence="1 2">
    <name type="scientific">Candidatus Synechococcus spongiarum</name>
    <dbReference type="NCBI Taxonomy" id="431041"/>
    <lineage>
        <taxon>Bacteria</taxon>
        <taxon>Bacillati</taxon>
        <taxon>Cyanobacteriota</taxon>
        <taxon>Cyanophyceae</taxon>
        <taxon>Synechococcales</taxon>
        <taxon>Synechococcaceae</taxon>
        <taxon>Synechococcus</taxon>
    </lineage>
</organism>
<sequence length="49" mass="5483">MAMGTHLLDPQLLPWRPEAHKHQIGLLPPQIRFHHGPVVGVLIAMDEAL</sequence>
<proteinExistence type="predicted"/>
<name>A0A164Z6R7_9SYNE</name>
<evidence type="ECO:0000313" key="2">
    <source>
        <dbReference type="Proteomes" id="UP000182631"/>
    </source>
</evidence>